<dbReference type="AlphaFoldDB" id="A0A9J7NBL1"/>
<dbReference type="OrthoDB" id="406838at2759"/>
<feature type="domain" description="Peptidase metallopeptidase" evidence="18">
    <location>
        <begin position="131"/>
        <end position="304"/>
    </location>
</feature>
<dbReference type="PROSITE" id="PS51642">
    <property type="entry name" value="HEMOPEXIN_2"/>
    <property type="match status" value="3"/>
</dbReference>
<evidence type="ECO:0000256" key="8">
    <source>
        <dbReference type="ARBA" id="ARBA00022837"/>
    </source>
</evidence>
<feature type="repeat" description="Hemopexin" evidence="15">
    <location>
        <begin position="324"/>
        <end position="366"/>
    </location>
</feature>
<keyword evidence="7 13" id="KW-0862">Zinc</keyword>
<keyword evidence="16" id="KW-0812">Transmembrane</keyword>
<feature type="active site" evidence="12">
    <location>
        <position position="261"/>
    </location>
</feature>
<evidence type="ECO:0000256" key="12">
    <source>
        <dbReference type="PIRSR" id="PIRSR621190-1"/>
    </source>
</evidence>
<evidence type="ECO:0000256" key="15">
    <source>
        <dbReference type="PROSITE-ProRule" id="PRU01011"/>
    </source>
</evidence>
<proteinExistence type="inferred from homology"/>
<feature type="binding site" evidence="13">
    <location>
        <position position="278"/>
    </location>
    <ligand>
        <name>Zn(2+)</name>
        <dbReference type="ChEBI" id="CHEBI:29105"/>
        <label>2</label>
        <note>catalytic</note>
    </ligand>
</feature>
<feature type="chain" id="PRO_5039899609" evidence="17">
    <location>
        <begin position="29"/>
        <end position="575"/>
    </location>
</feature>
<name>A0A9J7NBL1_BRAFL</name>
<evidence type="ECO:0000256" key="5">
    <source>
        <dbReference type="ARBA" id="ARBA00022737"/>
    </source>
</evidence>
<feature type="binding site" evidence="13">
    <location>
        <position position="270"/>
    </location>
    <ligand>
        <name>Zn(2+)</name>
        <dbReference type="ChEBI" id="CHEBI:29105"/>
        <label>2</label>
        <note>catalytic</note>
    </ligand>
</feature>
<dbReference type="GO" id="GO:0005615">
    <property type="term" value="C:extracellular space"/>
    <property type="evidence" value="ECO:0000318"/>
    <property type="project" value="GO_Central"/>
</dbReference>
<dbReference type="PANTHER" id="PTHR10201:SF331">
    <property type="entry name" value="MATRIX METALLOPROTEINASE-14-LIKE ISOFORM X1"/>
    <property type="match status" value="1"/>
</dbReference>
<dbReference type="InterPro" id="IPR018487">
    <property type="entry name" value="Hemopexin-like_repeat"/>
</dbReference>
<feature type="binding site" evidence="13">
    <location>
        <position position="474"/>
    </location>
    <ligand>
        <name>Ca(2+)</name>
        <dbReference type="ChEBI" id="CHEBI:29108"/>
        <label>4</label>
    </ligand>
</feature>
<dbReference type="GO" id="GO:0008270">
    <property type="term" value="F:zinc ion binding"/>
    <property type="evidence" value="ECO:0007669"/>
    <property type="project" value="InterPro"/>
</dbReference>
<feature type="binding site" evidence="13">
    <location>
        <position position="184"/>
    </location>
    <ligand>
        <name>Ca(2+)</name>
        <dbReference type="ChEBI" id="CHEBI:29108"/>
        <label>2</label>
    </ligand>
</feature>
<keyword evidence="6" id="KW-0378">Hydrolase</keyword>
<evidence type="ECO:0000256" key="6">
    <source>
        <dbReference type="ARBA" id="ARBA00022801"/>
    </source>
</evidence>
<evidence type="ECO:0000256" key="2">
    <source>
        <dbReference type="ARBA" id="ARBA00022670"/>
    </source>
</evidence>
<feature type="binding site" evidence="13">
    <location>
        <position position="260"/>
    </location>
    <ligand>
        <name>Zn(2+)</name>
        <dbReference type="ChEBI" id="CHEBI:29105"/>
        <label>2</label>
        <note>catalytic</note>
    </ligand>
</feature>
<dbReference type="Pfam" id="PF00045">
    <property type="entry name" value="Hemopexin"/>
    <property type="match status" value="3"/>
</dbReference>
<dbReference type="CDD" id="cd04278">
    <property type="entry name" value="ZnMc_MMP"/>
    <property type="match status" value="1"/>
</dbReference>
<evidence type="ECO:0000256" key="11">
    <source>
        <dbReference type="ARBA" id="ARBA00023157"/>
    </source>
</evidence>
<dbReference type="InterPro" id="IPR021190">
    <property type="entry name" value="Pept_M10A"/>
</dbReference>
<dbReference type="InterPro" id="IPR006026">
    <property type="entry name" value="Peptidase_Metallo"/>
</dbReference>
<dbReference type="SUPFAM" id="SSF50923">
    <property type="entry name" value="Hemopexin-like domain"/>
    <property type="match status" value="1"/>
</dbReference>
<dbReference type="OMA" id="ICIFQIT"/>
<feature type="binding site" evidence="13">
    <location>
        <position position="239"/>
    </location>
    <ligand>
        <name>Ca(2+)</name>
        <dbReference type="ChEBI" id="CHEBI:29108"/>
        <label>3</label>
    </ligand>
</feature>
<feature type="binding site" evidence="13">
    <location>
        <position position="242"/>
    </location>
    <ligand>
        <name>Ca(2+)</name>
        <dbReference type="ChEBI" id="CHEBI:29108"/>
        <label>1</label>
    </ligand>
</feature>
<evidence type="ECO:0000256" key="16">
    <source>
        <dbReference type="SAM" id="Phobius"/>
    </source>
</evidence>
<feature type="binding site" evidence="13">
    <location>
        <position position="328"/>
    </location>
    <ligand>
        <name>Ca(2+)</name>
        <dbReference type="ChEBI" id="CHEBI:29108"/>
        <label>4</label>
    </ligand>
</feature>
<feature type="binding site" evidence="13">
    <location>
        <position position="418"/>
    </location>
    <ligand>
        <name>Ca(2+)</name>
        <dbReference type="ChEBI" id="CHEBI:29108"/>
        <label>5</label>
    </ligand>
</feature>
<feature type="repeat" description="Hemopexin" evidence="15">
    <location>
        <begin position="470"/>
        <end position="518"/>
    </location>
</feature>
<keyword evidence="4 17" id="KW-0732">Signal</keyword>
<dbReference type="FunFam" id="2.110.10.10:FF:000002">
    <property type="entry name" value="Matrix metallopeptidase 3"/>
    <property type="match status" value="1"/>
</dbReference>
<evidence type="ECO:0000259" key="18">
    <source>
        <dbReference type="SMART" id="SM00235"/>
    </source>
</evidence>
<keyword evidence="16" id="KW-0472">Membrane</keyword>
<dbReference type="InterPro" id="IPR033739">
    <property type="entry name" value="M10A_MMP"/>
</dbReference>
<feature type="binding site" evidence="13">
    <location>
        <position position="216"/>
    </location>
    <ligand>
        <name>Zn(2+)</name>
        <dbReference type="ChEBI" id="CHEBI:29105"/>
        <label>1</label>
    </ligand>
</feature>
<dbReference type="InterPro" id="IPR036365">
    <property type="entry name" value="PGBD-like_sf"/>
</dbReference>
<feature type="binding site" evidence="13">
    <location>
        <position position="371"/>
    </location>
    <ligand>
        <name>Ca(2+)</name>
        <dbReference type="ChEBI" id="CHEBI:29108"/>
        <label>4</label>
    </ligand>
</feature>
<feature type="binding site" evidence="13">
    <location>
        <position position="235"/>
    </location>
    <ligand>
        <name>Ca(2+)</name>
        <dbReference type="ChEBI" id="CHEBI:29108"/>
        <label>2</label>
    </ligand>
</feature>
<evidence type="ECO:0000256" key="13">
    <source>
        <dbReference type="PIRSR" id="PIRSR621190-2"/>
    </source>
</evidence>
<dbReference type="SMART" id="SM00120">
    <property type="entry name" value="HX"/>
    <property type="match status" value="4"/>
</dbReference>
<reference evidence="20" key="2">
    <citation type="submission" date="2025-08" db="UniProtKB">
        <authorList>
            <consortium name="RefSeq"/>
        </authorList>
    </citation>
    <scope>IDENTIFICATION</scope>
    <source>
        <strain evidence="20">S238N-H82</strain>
        <tissue evidence="20">Testes</tissue>
    </source>
</reference>
<dbReference type="Pfam" id="PF00413">
    <property type="entry name" value="Peptidase_M10"/>
    <property type="match status" value="1"/>
</dbReference>
<gene>
    <name evidence="20" type="primary">LOC118432765</name>
</gene>
<dbReference type="Proteomes" id="UP000001554">
    <property type="component" value="Chromosome 16"/>
</dbReference>
<evidence type="ECO:0000256" key="14">
    <source>
        <dbReference type="PIRSR" id="PIRSR621190-4"/>
    </source>
</evidence>
<feature type="transmembrane region" description="Helical" evidence="16">
    <location>
        <begin position="553"/>
        <end position="574"/>
    </location>
</feature>
<reference evidence="19" key="1">
    <citation type="journal article" date="2020" name="Nat. Ecol. Evol.">
        <title>Deeply conserved synteny resolves early events in vertebrate evolution.</title>
        <authorList>
            <person name="Simakov O."/>
            <person name="Marletaz F."/>
            <person name="Yue J.X."/>
            <person name="O'Connell B."/>
            <person name="Jenkins J."/>
            <person name="Brandt A."/>
            <person name="Calef R."/>
            <person name="Tung C.H."/>
            <person name="Huang T.K."/>
            <person name="Schmutz J."/>
            <person name="Satoh N."/>
            <person name="Yu J.K."/>
            <person name="Putnam N.H."/>
            <person name="Green R.E."/>
            <person name="Rokhsar D.S."/>
        </authorList>
    </citation>
    <scope>NUCLEOTIDE SEQUENCE [LARGE SCALE GENOMIC DNA]</scope>
    <source>
        <strain evidence="19">S238N-H82</strain>
    </source>
</reference>
<feature type="binding site" evidence="13">
    <location>
        <position position="194"/>
    </location>
    <ligand>
        <name>Zn(2+)</name>
        <dbReference type="ChEBI" id="CHEBI:29105"/>
        <label>1</label>
    </ligand>
</feature>
<keyword evidence="16" id="KW-1133">Transmembrane helix</keyword>
<evidence type="ECO:0000256" key="3">
    <source>
        <dbReference type="ARBA" id="ARBA00022723"/>
    </source>
</evidence>
<feature type="signal peptide" evidence="17">
    <location>
        <begin position="1"/>
        <end position="28"/>
    </location>
</feature>
<dbReference type="GO" id="GO:0031012">
    <property type="term" value="C:extracellular matrix"/>
    <property type="evidence" value="ECO:0007669"/>
    <property type="project" value="InterPro"/>
</dbReference>
<feature type="binding site" evidence="13">
    <location>
        <position position="237"/>
    </location>
    <ligand>
        <name>Zn(2+)</name>
        <dbReference type="ChEBI" id="CHEBI:29105"/>
        <label>1</label>
    </ligand>
</feature>
<feature type="binding site" description="in inhibited form" evidence="13">
    <location>
        <position position="112"/>
    </location>
    <ligand>
        <name>Zn(2+)</name>
        <dbReference type="ChEBI" id="CHEBI:29105"/>
        <label>2</label>
        <note>catalytic</note>
    </ligand>
</feature>
<dbReference type="GO" id="GO:0030574">
    <property type="term" value="P:collagen catabolic process"/>
    <property type="evidence" value="ECO:0000318"/>
    <property type="project" value="GO_Central"/>
</dbReference>
<dbReference type="GeneID" id="118432765"/>
<keyword evidence="5" id="KW-0677">Repeat</keyword>
<dbReference type="GO" id="GO:0004222">
    <property type="term" value="F:metalloendopeptidase activity"/>
    <property type="evidence" value="ECO:0000318"/>
    <property type="project" value="GO_Central"/>
</dbReference>
<keyword evidence="19" id="KW-1185">Reference proteome</keyword>
<keyword evidence="9" id="KW-0482">Metalloprotease</keyword>
<evidence type="ECO:0000256" key="7">
    <source>
        <dbReference type="ARBA" id="ARBA00022833"/>
    </source>
</evidence>
<comment type="cofactor">
    <cofactor evidence="13">
        <name>Zn(2+)</name>
        <dbReference type="ChEBI" id="CHEBI:29105"/>
    </cofactor>
    <text evidence="13">Binds 2 Zn(2+) ions per subunit.</text>
</comment>
<evidence type="ECO:0000256" key="17">
    <source>
        <dbReference type="SAM" id="SignalP"/>
    </source>
</evidence>
<protein>
    <submittedName>
        <fullName evidence="20">Interstitial collagenase-like</fullName>
    </submittedName>
</protein>
<dbReference type="GO" id="GO:0006508">
    <property type="term" value="P:proteolysis"/>
    <property type="evidence" value="ECO:0007669"/>
    <property type="project" value="UniProtKB-KW"/>
</dbReference>
<keyword evidence="2" id="KW-0645">Protease</keyword>
<keyword evidence="11" id="KW-1015">Disulfide bond</keyword>
<evidence type="ECO:0000313" key="20">
    <source>
        <dbReference type="RefSeq" id="XP_035700278.1"/>
    </source>
</evidence>
<dbReference type="SUPFAM" id="SSF47090">
    <property type="entry name" value="PGBD-like"/>
    <property type="match status" value="1"/>
</dbReference>
<accession>A0A9J7NBL1</accession>
<keyword evidence="3 13" id="KW-0479">Metal-binding</keyword>
<feature type="repeat" description="Hemopexin" evidence="15">
    <location>
        <begin position="367"/>
        <end position="412"/>
    </location>
</feature>
<dbReference type="PRINTS" id="PR00138">
    <property type="entry name" value="MATRIXIN"/>
</dbReference>
<dbReference type="PANTHER" id="PTHR10201">
    <property type="entry name" value="MATRIX METALLOPROTEINASE"/>
    <property type="match status" value="1"/>
</dbReference>
<evidence type="ECO:0000256" key="9">
    <source>
        <dbReference type="ARBA" id="ARBA00023049"/>
    </source>
</evidence>
<feature type="binding site" evidence="13">
    <location>
        <position position="202"/>
    </location>
    <ligand>
        <name>Ca(2+)</name>
        <dbReference type="ChEBI" id="CHEBI:29108"/>
        <label>3</label>
    </ligand>
</feature>
<dbReference type="Gene3D" id="3.40.390.10">
    <property type="entry name" value="Collagenase (Catalytic Domain)"/>
    <property type="match status" value="1"/>
</dbReference>
<feature type="binding site" evidence="13">
    <location>
        <position position="201"/>
    </location>
    <ligand>
        <name>Ca(2+)</name>
        <dbReference type="ChEBI" id="CHEBI:29108"/>
        <label>3</label>
    </ligand>
</feature>
<keyword evidence="10" id="KW-0865">Zymogen</keyword>
<dbReference type="SUPFAM" id="SSF55486">
    <property type="entry name" value="Metalloproteases ('zincins'), catalytic domain"/>
    <property type="match status" value="1"/>
</dbReference>
<dbReference type="GO" id="GO:0030198">
    <property type="term" value="P:extracellular matrix organization"/>
    <property type="evidence" value="ECO:0000318"/>
    <property type="project" value="GO_Central"/>
</dbReference>
<dbReference type="KEGG" id="bfo:118432765"/>
<dbReference type="InterPro" id="IPR000585">
    <property type="entry name" value="Hemopexin-like_dom"/>
</dbReference>
<dbReference type="InterPro" id="IPR001818">
    <property type="entry name" value="Pept_M10_metallopeptidase"/>
</dbReference>
<evidence type="ECO:0000256" key="10">
    <source>
        <dbReference type="ARBA" id="ARBA00023145"/>
    </source>
</evidence>
<evidence type="ECO:0000313" key="19">
    <source>
        <dbReference type="Proteomes" id="UP000001554"/>
    </source>
</evidence>
<organism evidence="19 20">
    <name type="scientific">Branchiostoma floridae</name>
    <name type="common">Florida lancelet</name>
    <name type="synonym">Amphioxus</name>
    <dbReference type="NCBI Taxonomy" id="7739"/>
    <lineage>
        <taxon>Eukaryota</taxon>
        <taxon>Metazoa</taxon>
        <taxon>Chordata</taxon>
        <taxon>Cephalochordata</taxon>
        <taxon>Leptocardii</taxon>
        <taxon>Amphioxiformes</taxon>
        <taxon>Branchiostomatidae</taxon>
        <taxon>Branchiostoma</taxon>
    </lineage>
</organism>
<feature type="binding site" evidence="13">
    <location>
        <position position="264"/>
    </location>
    <ligand>
        <name>Zn(2+)</name>
        <dbReference type="ChEBI" id="CHEBI:29105"/>
        <label>2</label>
        <note>catalytic</note>
    </ligand>
</feature>
<dbReference type="RefSeq" id="XP_035700278.1">
    <property type="nucleotide sequence ID" value="XM_035844385.1"/>
</dbReference>
<dbReference type="SMART" id="SM00235">
    <property type="entry name" value="ZnMc"/>
    <property type="match status" value="1"/>
</dbReference>
<keyword evidence="8 13" id="KW-0106">Calcium</keyword>
<evidence type="ECO:0000256" key="1">
    <source>
        <dbReference type="ARBA" id="ARBA00010370"/>
    </source>
</evidence>
<dbReference type="InterPro" id="IPR036375">
    <property type="entry name" value="Hemopexin-like_dom_sf"/>
</dbReference>
<dbReference type="InterPro" id="IPR024079">
    <property type="entry name" value="MetalloPept_cat_dom_sf"/>
</dbReference>
<dbReference type="Gene3D" id="2.110.10.10">
    <property type="entry name" value="Hemopexin-like domain"/>
    <property type="match status" value="1"/>
</dbReference>
<comment type="cofactor">
    <cofactor evidence="13">
        <name>Ca(2+)</name>
        <dbReference type="ChEBI" id="CHEBI:29108"/>
    </cofactor>
    <text evidence="13">Can bind about 5 Ca(2+) ions per subunit.</text>
</comment>
<comment type="similarity">
    <text evidence="1">Belongs to the peptidase M10A family.</text>
</comment>
<feature type="modified residue" description="Phosphotyrosine; by PKDCC" evidence="14">
    <location>
        <position position="401"/>
    </location>
</feature>
<dbReference type="FunFam" id="3.40.390.10:FF:000068">
    <property type="entry name" value="Predicted protein"/>
    <property type="match status" value="1"/>
</dbReference>
<feature type="binding site" evidence="13">
    <location>
        <position position="242"/>
    </location>
    <ligand>
        <name>Ca(2+)</name>
        <dbReference type="ChEBI" id="CHEBI:29108"/>
        <label>3</label>
    </ligand>
</feature>
<feature type="binding site" evidence="13">
    <location>
        <position position="196"/>
    </location>
    <ligand>
        <name>Zn(2+)</name>
        <dbReference type="ChEBI" id="CHEBI:29105"/>
        <label>1</label>
    </ligand>
</feature>
<dbReference type="CDD" id="cd00094">
    <property type="entry name" value="HX"/>
    <property type="match status" value="1"/>
</dbReference>
<evidence type="ECO:0000256" key="4">
    <source>
        <dbReference type="ARBA" id="ARBA00022729"/>
    </source>
</evidence>
<sequence>MFAVVMNVWKGLTPCLMVVCGFIVVSDGVPVNNEETTDNLQTRRWLTKYGYVAQENPSETDPGRLINGTENLSPPVDFNLTAAIVKMQRNYGIPITGKVDNVTRKIMHTPRCSVKDPMDWLSVDVAPYVLSGTKWHKFQITYKITEYTPRLSQSEVRRIMHDAFQIWSDYTPLDFTEVTSGNADMLIAFPRWDHGDGTPFDGRWDPDRGTGLGLAHAFMPPRSERIAKKYGIDGDTHFDGDEQWTTGTHRGVDLLQVATHEFGHALGLGHTLVPGTIMYPAYMYKDKYCIHPDDLQGIQAMYGSRKSKNPLIPVCSLLPEKCHDSEYDAVLQFRGDTYFIQGIQYFRRQSHKVDGPILLTKMWTALPDKVDAGYERKDGYVFFFGGSKYWKYNGRQLEPGYPRYISTDFGLPSDLDAALPWQPTGKTYFFKCTCCRYTFPQGERYWRYDEELGRIDDGYPRPISVWKGVPNNVDAATQYIDDDSVYFFKGRRYYKYSEKALLVLPGYPKYTAEHWMDCPPQSPDEDDDDIYIPLQPQPTRLYYRSASSHSLPLGSLMSICLIVFLSICIFQITLE</sequence>